<evidence type="ECO:0000313" key="6">
    <source>
        <dbReference type="EMBL" id="KAF2303895.1"/>
    </source>
</evidence>
<dbReference type="InterPro" id="IPR015590">
    <property type="entry name" value="Aldehyde_DH_dom"/>
</dbReference>
<dbReference type="AlphaFoldDB" id="A0A6A6LTS9"/>
<dbReference type="InterPro" id="IPR016161">
    <property type="entry name" value="Ald_DH/histidinol_DH"/>
</dbReference>
<dbReference type="SUPFAM" id="SSF53720">
    <property type="entry name" value="ALDH-like"/>
    <property type="match status" value="1"/>
</dbReference>
<dbReference type="PROSITE" id="PS00687">
    <property type="entry name" value="ALDEHYDE_DEHYDR_GLU"/>
    <property type="match status" value="1"/>
</dbReference>
<organism evidence="6 7">
    <name type="scientific">Hevea brasiliensis</name>
    <name type="common">Para rubber tree</name>
    <name type="synonym">Siphonia brasiliensis</name>
    <dbReference type="NCBI Taxonomy" id="3981"/>
    <lineage>
        <taxon>Eukaryota</taxon>
        <taxon>Viridiplantae</taxon>
        <taxon>Streptophyta</taxon>
        <taxon>Embryophyta</taxon>
        <taxon>Tracheophyta</taxon>
        <taxon>Spermatophyta</taxon>
        <taxon>Magnoliopsida</taxon>
        <taxon>eudicotyledons</taxon>
        <taxon>Gunneridae</taxon>
        <taxon>Pentapetalae</taxon>
        <taxon>rosids</taxon>
        <taxon>fabids</taxon>
        <taxon>Malpighiales</taxon>
        <taxon>Euphorbiaceae</taxon>
        <taxon>Crotonoideae</taxon>
        <taxon>Micrandreae</taxon>
        <taxon>Hevea</taxon>
    </lineage>
</organism>
<reference evidence="6 7" key="1">
    <citation type="journal article" date="2020" name="Mol. Plant">
        <title>The Chromosome-Based Rubber Tree Genome Provides New Insights into Spurge Genome Evolution and Rubber Biosynthesis.</title>
        <authorList>
            <person name="Liu J."/>
            <person name="Shi C."/>
            <person name="Shi C.C."/>
            <person name="Li W."/>
            <person name="Zhang Q.J."/>
            <person name="Zhang Y."/>
            <person name="Li K."/>
            <person name="Lu H.F."/>
            <person name="Shi C."/>
            <person name="Zhu S.T."/>
            <person name="Xiao Z.Y."/>
            <person name="Nan H."/>
            <person name="Yue Y."/>
            <person name="Zhu X.G."/>
            <person name="Wu Y."/>
            <person name="Hong X.N."/>
            <person name="Fan G.Y."/>
            <person name="Tong Y."/>
            <person name="Zhang D."/>
            <person name="Mao C.L."/>
            <person name="Liu Y.L."/>
            <person name="Hao S.J."/>
            <person name="Liu W.Q."/>
            <person name="Lv M.Q."/>
            <person name="Zhang H.B."/>
            <person name="Liu Y."/>
            <person name="Hu-Tang G.R."/>
            <person name="Wang J.P."/>
            <person name="Wang J.H."/>
            <person name="Sun Y.H."/>
            <person name="Ni S.B."/>
            <person name="Chen W.B."/>
            <person name="Zhang X.C."/>
            <person name="Jiao Y.N."/>
            <person name="Eichler E.E."/>
            <person name="Li G.H."/>
            <person name="Liu X."/>
            <person name="Gao L.Z."/>
        </authorList>
    </citation>
    <scope>NUCLEOTIDE SEQUENCE [LARGE SCALE GENOMIC DNA]</scope>
    <source>
        <strain evidence="7">cv. GT1</strain>
        <tissue evidence="6">Leaf</tissue>
    </source>
</reference>
<dbReference type="InterPro" id="IPR016163">
    <property type="entry name" value="Ald_DH_C"/>
</dbReference>
<evidence type="ECO:0000313" key="7">
    <source>
        <dbReference type="Proteomes" id="UP000467840"/>
    </source>
</evidence>
<name>A0A6A6LTS9_HEVBR</name>
<evidence type="ECO:0000256" key="4">
    <source>
        <dbReference type="RuleBase" id="RU003345"/>
    </source>
</evidence>
<feature type="active site" evidence="3">
    <location>
        <position position="252"/>
    </location>
</feature>
<dbReference type="GO" id="GO:0016620">
    <property type="term" value="F:oxidoreductase activity, acting on the aldehyde or oxo group of donors, NAD or NADP as acceptor"/>
    <property type="evidence" value="ECO:0007669"/>
    <property type="project" value="InterPro"/>
</dbReference>
<dbReference type="Gene3D" id="3.40.605.10">
    <property type="entry name" value="Aldehyde Dehydrogenase, Chain A, domain 1"/>
    <property type="match status" value="3"/>
</dbReference>
<evidence type="ECO:0000256" key="1">
    <source>
        <dbReference type="ARBA" id="ARBA00009986"/>
    </source>
</evidence>
<accession>A0A6A6LTS9</accession>
<dbReference type="Pfam" id="PF00171">
    <property type="entry name" value="Aldedh"/>
    <property type="match status" value="2"/>
</dbReference>
<gene>
    <name evidence="6" type="ORF">GH714_024169</name>
</gene>
<evidence type="ECO:0000259" key="5">
    <source>
        <dbReference type="Pfam" id="PF00171"/>
    </source>
</evidence>
<dbReference type="Proteomes" id="UP000467840">
    <property type="component" value="Chromosome 16"/>
</dbReference>
<feature type="domain" description="Aldehyde dehydrogenase" evidence="5">
    <location>
        <begin position="188"/>
        <end position="322"/>
    </location>
</feature>
<evidence type="ECO:0000256" key="2">
    <source>
        <dbReference type="ARBA" id="ARBA00023002"/>
    </source>
</evidence>
<protein>
    <recommendedName>
        <fullName evidence="5">Aldehyde dehydrogenase domain-containing protein</fullName>
    </recommendedName>
</protein>
<evidence type="ECO:0000256" key="3">
    <source>
        <dbReference type="PROSITE-ProRule" id="PRU10007"/>
    </source>
</evidence>
<comment type="caution">
    <text evidence="6">The sequence shown here is derived from an EMBL/GenBank/DDBJ whole genome shotgun (WGS) entry which is preliminary data.</text>
</comment>
<dbReference type="InterPro" id="IPR016162">
    <property type="entry name" value="Ald_DH_N"/>
</dbReference>
<dbReference type="EMBL" id="JAAGAX010000009">
    <property type="protein sequence ID" value="KAF2303895.1"/>
    <property type="molecule type" value="Genomic_DNA"/>
</dbReference>
<sequence>MRTCNGKTYLGRLKDRDMAGHTDGSSECLIKIPTIKFTKLFINGEFVDSVSGETFETIDPRTGDVTARIAEGDKEDVDLAVKAAREAFEHGPWPRMSGSARGRIMMKFADLIDQNIEELAALDTIDAGKLYGWGKAVDIPSAANHLRYYAGAADKIHGEVLKMSRELQGYTLREPIGVVGHIIPGTSLALCSSQAGIPDGVINVVTGYGPTAGAAIASHMDIDKVSFTGSTEVGRLVMQAAATSNLKQVSLELGGKSPLLIFDDADISTAADLALLGEVCVASSRVYVQEGIYDKLVQKLVEKAKAWVVGDPFDPNVRQGPQEDMLIAKDEIFGPVMSLMKFKTVEEAIKSANNTRYGLAAGIVTKDLNVANTVSRSIRAGIIWINCYFAFDEDCPGGGYKMSGFGRDFGLEALHKYLQVKSVVTPIYNSPWL</sequence>
<proteinExistence type="inferred from homology"/>
<dbReference type="PANTHER" id="PTHR11699">
    <property type="entry name" value="ALDEHYDE DEHYDROGENASE-RELATED"/>
    <property type="match status" value="1"/>
</dbReference>
<dbReference type="Gene3D" id="3.40.309.10">
    <property type="entry name" value="Aldehyde Dehydrogenase, Chain A, domain 2"/>
    <property type="match status" value="2"/>
</dbReference>
<comment type="similarity">
    <text evidence="1 4">Belongs to the aldehyde dehydrogenase family.</text>
</comment>
<dbReference type="InterPro" id="IPR029510">
    <property type="entry name" value="Ald_DH_CS_GLU"/>
</dbReference>
<keyword evidence="2 4" id="KW-0560">Oxidoreductase</keyword>
<feature type="domain" description="Aldehyde dehydrogenase" evidence="5">
    <location>
        <begin position="46"/>
        <end position="184"/>
    </location>
</feature>
<keyword evidence="7" id="KW-1185">Reference proteome</keyword>